<sequence>MMILETIRSPLGRNSNGISTQTFLEQLSSFVTSIGAPKTKVLLRMITTSIGTATGRRDQTVSTLAEIKSPGSY</sequence>
<keyword evidence="2" id="KW-1185">Reference proteome</keyword>
<evidence type="ECO:0000313" key="1">
    <source>
        <dbReference type="EMBL" id="KAI8560830.1"/>
    </source>
</evidence>
<organism evidence="1 2">
    <name type="scientific">Rhododendron molle</name>
    <name type="common">Chinese azalea</name>
    <name type="synonym">Azalea mollis</name>
    <dbReference type="NCBI Taxonomy" id="49168"/>
    <lineage>
        <taxon>Eukaryota</taxon>
        <taxon>Viridiplantae</taxon>
        <taxon>Streptophyta</taxon>
        <taxon>Embryophyta</taxon>
        <taxon>Tracheophyta</taxon>
        <taxon>Spermatophyta</taxon>
        <taxon>Magnoliopsida</taxon>
        <taxon>eudicotyledons</taxon>
        <taxon>Gunneridae</taxon>
        <taxon>Pentapetalae</taxon>
        <taxon>asterids</taxon>
        <taxon>Ericales</taxon>
        <taxon>Ericaceae</taxon>
        <taxon>Ericoideae</taxon>
        <taxon>Rhodoreae</taxon>
        <taxon>Rhododendron</taxon>
    </lineage>
</organism>
<comment type="caution">
    <text evidence="1">The sequence shown here is derived from an EMBL/GenBank/DDBJ whole genome shotgun (WGS) entry which is preliminary data.</text>
</comment>
<dbReference type="Proteomes" id="UP001062846">
    <property type="component" value="Chromosome 4"/>
</dbReference>
<dbReference type="EMBL" id="CM046391">
    <property type="protein sequence ID" value="KAI8560830.1"/>
    <property type="molecule type" value="Genomic_DNA"/>
</dbReference>
<name>A0ACC0P5Q3_RHOML</name>
<reference evidence="1" key="1">
    <citation type="submission" date="2022-02" db="EMBL/GenBank/DDBJ databases">
        <title>Plant Genome Project.</title>
        <authorList>
            <person name="Zhang R.-G."/>
        </authorList>
    </citation>
    <scope>NUCLEOTIDE SEQUENCE</scope>
    <source>
        <strain evidence="1">AT1</strain>
    </source>
</reference>
<evidence type="ECO:0000313" key="2">
    <source>
        <dbReference type="Proteomes" id="UP001062846"/>
    </source>
</evidence>
<protein>
    <submittedName>
        <fullName evidence="1">Uncharacterized protein</fullName>
    </submittedName>
</protein>
<gene>
    <name evidence="1" type="ORF">RHMOL_Rhmol04G0286500</name>
</gene>
<accession>A0ACC0P5Q3</accession>
<proteinExistence type="predicted"/>